<dbReference type="RefSeq" id="WP_308982082.1">
    <property type="nucleotide sequence ID" value="NZ_JAVIDL010000047.1"/>
</dbReference>
<evidence type="ECO:0000256" key="3">
    <source>
        <dbReference type="ARBA" id="ARBA00022448"/>
    </source>
</evidence>
<comment type="similarity">
    <text evidence="2 10">Belongs to the fimbrial export usher family.</text>
</comment>
<keyword evidence="8 10" id="KW-0472">Membrane</keyword>
<dbReference type="Pfam" id="PF13953">
    <property type="entry name" value="PapC_C"/>
    <property type="match status" value="1"/>
</dbReference>
<feature type="signal peptide" evidence="11">
    <location>
        <begin position="1"/>
        <end position="28"/>
    </location>
</feature>
<dbReference type="Gene3D" id="2.60.40.2070">
    <property type="match status" value="1"/>
</dbReference>
<dbReference type="AlphaFoldDB" id="A0AAW8JD99"/>
<evidence type="ECO:0000313" key="14">
    <source>
        <dbReference type="EMBL" id="MDQ8937076.1"/>
    </source>
</evidence>
<dbReference type="GO" id="GO:0009279">
    <property type="term" value="C:cell outer membrane"/>
    <property type="evidence" value="ECO:0007669"/>
    <property type="project" value="UniProtKB-SubCell"/>
</dbReference>
<evidence type="ECO:0000256" key="7">
    <source>
        <dbReference type="ARBA" id="ARBA00022729"/>
    </source>
</evidence>
<keyword evidence="7 11" id="KW-0732">Signal</keyword>
<comment type="caution">
    <text evidence="14">The sequence shown here is derived from an EMBL/GenBank/DDBJ whole genome shotgun (WGS) entry which is preliminary data.</text>
</comment>
<dbReference type="PANTHER" id="PTHR30451">
    <property type="entry name" value="OUTER MEMBRANE USHER PROTEIN"/>
    <property type="match status" value="1"/>
</dbReference>
<comment type="subcellular location">
    <subcellularLocation>
        <location evidence="1 10">Cell outer membrane</location>
        <topology evidence="1 10">Multi-pass membrane protein</topology>
    </subcellularLocation>
</comment>
<dbReference type="SUPFAM" id="SSF141729">
    <property type="entry name" value="FimD N-terminal domain-like"/>
    <property type="match status" value="1"/>
</dbReference>
<dbReference type="InterPro" id="IPR042186">
    <property type="entry name" value="FimD_plug_dom"/>
</dbReference>
<evidence type="ECO:0000256" key="6">
    <source>
        <dbReference type="ARBA" id="ARBA00022692"/>
    </source>
</evidence>
<organism evidence="14 15">
    <name type="scientific">Acinetobacter rudis</name>
    <dbReference type="NCBI Taxonomy" id="632955"/>
    <lineage>
        <taxon>Bacteria</taxon>
        <taxon>Pseudomonadati</taxon>
        <taxon>Pseudomonadota</taxon>
        <taxon>Gammaproteobacteria</taxon>
        <taxon>Moraxellales</taxon>
        <taxon>Moraxellaceae</taxon>
        <taxon>Acinetobacter</taxon>
    </lineage>
</organism>
<evidence type="ECO:0000256" key="10">
    <source>
        <dbReference type="RuleBase" id="RU003884"/>
    </source>
</evidence>
<dbReference type="InterPro" id="IPR000015">
    <property type="entry name" value="Fimb_usher"/>
</dbReference>
<feature type="domain" description="PapC N-terminal" evidence="13">
    <location>
        <begin position="31"/>
        <end position="182"/>
    </location>
</feature>
<feature type="domain" description="PapC-like C-terminal" evidence="12">
    <location>
        <begin position="777"/>
        <end position="840"/>
    </location>
</feature>
<keyword evidence="9 10" id="KW-0998">Cell outer membrane</keyword>
<evidence type="ECO:0000256" key="5">
    <source>
        <dbReference type="ARBA" id="ARBA00022558"/>
    </source>
</evidence>
<dbReference type="PROSITE" id="PS01151">
    <property type="entry name" value="FIMBRIAL_USHER"/>
    <property type="match status" value="1"/>
</dbReference>
<protein>
    <submittedName>
        <fullName evidence="14">Fimbria/pilus outer membrane usher protein</fullName>
    </submittedName>
</protein>
<name>A0AAW8JD99_9GAMM</name>
<dbReference type="GO" id="GO:0015473">
    <property type="term" value="F:fimbrial usher porin activity"/>
    <property type="evidence" value="ECO:0007669"/>
    <property type="project" value="InterPro"/>
</dbReference>
<evidence type="ECO:0000256" key="11">
    <source>
        <dbReference type="SAM" id="SignalP"/>
    </source>
</evidence>
<proteinExistence type="inferred from homology"/>
<keyword evidence="3 10" id="KW-0813">Transport</keyword>
<dbReference type="Pfam" id="PF00577">
    <property type="entry name" value="Usher"/>
    <property type="match status" value="1"/>
</dbReference>
<sequence length="867" mass="96947">MQCIKRNAFKFILGSLSIFLATPNLALAKEYFDPGMLNIGDGSTKIYNNEDLSLFNDLDSLPGEYKLDITINNNRMEHRSIYLYASKIDEDHQQLAPCFQANEFEHYGVNIPKPVSVIQLENGQQCVDWASLSYAKSELDLHNNQLVLQFPQAQIVQERIDYFERKYWDNGIPAFRLDYNISEFSNRNNSKTENSTFASLQSGINWGAWRFKQDSTWSHDTQGNDKWKNLSTTLSRNIPSIDSEIVLGNNYSSSAIFEGVKLRGAILQTDRTMRARRFNSYAPGITGIADSESIVSVYQNNNLIFKKSVPAGPFYITDYNPLSNGGNMTVEITGVDGQVKRQIIPFTSLAFLERKGNLNYHVALGRYDGEYDNKHEFLTQAEVIYGLTDYVTMAAGAQLSQHYQAFSFGQGINLGKFGAISANVIHAVSDFENNVDYPDNTKKEDAFTKEGNAFKLNYSKSFTPTNTSLNFAGYKYFSSGFYNFNDVMRYNSGSKFESSIHDPIVSMNDKIKHQYNVTMVQTLPNQWGSVSLNATSYNYRDRRDLQSYNLGYMLSRNKINYGLYYTYYNDTDVSQNASQGNYSISFNISMPLFTAKKPVYASYNVGRSVSGQNNHIVQLNGLAGDRLQASWNIYQGYDDKNYGGVSGSYNSPFAHFNAGYSYRGSDQHSVNANVAGTFLATQYGALMSKPLQATNALIVTKKVGGIKAINSSTATTTNTGLAVYPGLSPYRKNQIALDTQSIPENAEIDETIISQIIPTKGALILADFKARQGYKLLLTLDGDGQSIPMGAKAIFDENKTAMVASFNQVYMLSEQEKGQVNVNWTVNGQEKSCTAQFDLTKTEAVNGLYLIKTACVDQQTTPHTVQH</sequence>
<keyword evidence="4" id="KW-1134">Transmembrane beta strand</keyword>
<dbReference type="Gene3D" id="3.10.20.410">
    <property type="match status" value="1"/>
</dbReference>
<evidence type="ECO:0000256" key="8">
    <source>
        <dbReference type="ARBA" id="ARBA00023136"/>
    </source>
</evidence>
<evidence type="ECO:0000256" key="2">
    <source>
        <dbReference type="ARBA" id="ARBA00008064"/>
    </source>
</evidence>
<dbReference type="InterPro" id="IPR018030">
    <property type="entry name" value="Fimbrial_membr_usher_CS"/>
</dbReference>
<dbReference type="Gene3D" id="2.60.40.3110">
    <property type="match status" value="1"/>
</dbReference>
<dbReference type="InterPro" id="IPR043142">
    <property type="entry name" value="PapC-like_C_sf"/>
</dbReference>
<keyword evidence="6 10" id="KW-0812">Transmembrane</keyword>
<evidence type="ECO:0000256" key="4">
    <source>
        <dbReference type="ARBA" id="ARBA00022452"/>
    </source>
</evidence>
<dbReference type="InterPro" id="IPR025949">
    <property type="entry name" value="PapC-like_C"/>
</dbReference>
<dbReference type="Proteomes" id="UP001243844">
    <property type="component" value="Unassembled WGS sequence"/>
</dbReference>
<dbReference type="InterPro" id="IPR025885">
    <property type="entry name" value="PapC_N"/>
</dbReference>
<evidence type="ECO:0000256" key="1">
    <source>
        <dbReference type="ARBA" id="ARBA00004571"/>
    </source>
</evidence>
<keyword evidence="5 10" id="KW-1029">Fimbrium biogenesis</keyword>
<dbReference type="EMBL" id="JAVIDL010000047">
    <property type="protein sequence ID" value="MDQ8937076.1"/>
    <property type="molecule type" value="Genomic_DNA"/>
</dbReference>
<dbReference type="GO" id="GO:0009297">
    <property type="term" value="P:pilus assembly"/>
    <property type="evidence" value="ECO:0007669"/>
    <property type="project" value="InterPro"/>
</dbReference>
<dbReference type="PANTHER" id="PTHR30451:SF21">
    <property type="entry name" value="FIMBRIAL USHER DOMAIN-CONTAINING PROTEIN YDET-RELATED"/>
    <property type="match status" value="1"/>
</dbReference>
<evidence type="ECO:0000256" key="9">
    <source>
        <dbReference type="ARBA" id="ARBA00023237"/>
    </source>
</evidence>
<dbReference type="Pfam" id="PF13954">
    <property type="entry name" value="PapC_N"/>
    <property type="match status" value="1"/>
</dbReference>
<evidence type="ECO:0000259" key="13">
    <source>
        <dbReference type="Pfam" id="PF13954"/>
    </source>
</evidence>
<accession>A0AAW8JD99</accession>
<dbReference type="InterPro" id="IPR037224">
    <property type="entry name" value="PapC_N_sf"/>
</dbReference>
<dbReference type="Gene3D" id="2.60.40.2610">
    <property type="entry name" value="Outer membrane usher protein FimD, plug domain"/>
    <property type="match status" value="1"/>
</dbReference>
<evidence type="ECO:0000259" key="12">
    <source>
        <dbReference type="Pfam" id="PF13953"/>
    </source>
</evidence>
<reference evidence="14" key="1">
    <citation type="submission" date="2023-08" db="EMBL/GenBank/DDBJ databases">
        <title>Emergence of clinically-relevant ST2 carbapenem-resistant Acinetobacter baumannii strains in hospital sewages in Zhejiang, East of China.</title>
        <authorList>
            <person name="Kaichao C."/>
            <person name="Zhang R."/>
        </authorList>
    </citation>
    <scope>NUCLEOTIDE SEQUENCE</scope>
    <source>
        <strain evidence="14">M-RB-37</strain>
    </source>
</reference>
<gene>
    <name evidence="14" type="ORF">RFH47_15245</name>
</gene>
<evidence type="ECO:0000313" key="15">
    <source>
        <dbReference type="Proteomes" id="UP001243844"/>
    </source>
</evidence>
<feature type="chain" id="PRO_5043521746" evidence="11">
    <location>
        <begin position="29"/>
        <end position="867"/>
    </location>
</feature>